<name>A0A9D4HAT2_DREPO</name>
<dbReference type="EMBL" id="JAIWYP010000005">
    <property type="protein sequence ID" value="KAH3828362.1"/>
    <property type="molecule type" value="Genomic_DNA"/>
</dbReference>
<proteinExistence type="predicted"/>
<reference evidence="1" key="1">
    <citation type="journal article" date="2019" name="bioRxiv">
        <title>The Genome of the Zebra Mussel, Dreissena polymorpha: A Resource for Invasive Species Research.</title>
        <authorList>
            <person name="McCartney M.A."/>
            <person name="Auch B."/>
            <person name="Kono T."/>
            <person name="Mallez S."/>
            <person name="Zhang Y."/>
            <person name="Obille A."/>
            <person name="Becker A."/>
            <person name="Abrahante J.E."/>
            <person name="Garbe J."/>
            <person name="Badalamenti J.P."/>
            <person name="Herman A."/>
            <person name="Mangelson H."/>
            <person name="Liachko I."/>
            <person name="Sullivan S."/>
            <person name="Sone E.D."/>
            <person name="Koren S."/>
            <person name="Silverstein K.A.T."/>
            <person name="Beckman K.B."/>
            <person name="Gohl D.M."/>
        </authorList>
    </citation>
    <scope>NUCLEOTIDE SEQUENCE</scope>
    <source>
        <strain evidence="1">Duluth1</strain>
        <tissue evidence="1">Whole animal</tissue>
    </source>
</reference>
<evidence type="ECO:0000313" key="2">
    <source>
        <dbReference type="Proteomes" id="UP000828390"/>
    </source>
</evidence>
<comment type="caution">
    <text evidence="1">The sequence shown here is derived from an EMBL/GenBank/DDBJ whole genome shotgun (WGS) entry which is preliminary data.</text>
</comment>
<gene>
    <name evidence="1" type="ORF">DPMN_130320</name>
</gene>
<protein>
    <submittedName>
        <fullName evidence="1">Uncharacterized protein</fullName>
    </submittedName>
</protein>
<accession>A0A9D4HAT2</accession>
<dbReference type="Proteomes" id="UP000828390">
    <property type="component" value="Unassembled WGS sequence"/>
</dbReference>
<sequence>MLDNGVIICQYVKCYYKSFENLNRTYPGLFPRLEVYQTKTGLPLLLTNTLTNVKAQNINFLESTNETVNLEGSEDGDSCCQTYKSIVPYISLSDFRRRTNMDGQLCYTIQLFTIGTCGDSQSTNQCEACVQDTNLMSLYSYNYATSDVGFNLFHIESYCSCKA</sequence>
<evidence type="ECO:0000313" key="1">
    <source>
        <dbReference type="EMBL" id="KAH3828362.1"/>
    </source>
</evidence>
<dbReference type="AlphaFoldDB" id="A0A9D4HAT2"/>
<reference evidence="1" key="2">
    <citation type="submission" date="2020-11" db="EMBL/GenBank/DDBJ databases">
        <authorList>
            <person name="McCartney M.A."/>
            <person name="Auch B."/>
            <person name="Kono T."/>
            <person name="Mallez S."/>
            <person name="Becker A."/>
            <person name="Gohl D.M."/>
            <person name="Silverstein K.A.T."/>
            <person name="Koren S."/>
            <person name="Bechman K.B."/>
            <person name="Herman A."/>
            <person name="Abrahante J.E."/>
            <person name="Garbe J."/>
        </authorList>
    </citation>
    <scope>NUCLEOTIDE SEQUENCE</scope>
    <source>
        <strain evidence="1">Duluth1</strain>
        <tissue evidence="1">Whole animal</tissue>
    </source>
</reference>
<keyword evidence="2" id="KW-1185">Reference proteome</keyword>
<organism evidence="1 2">
    <name type="scientific">Dreissena polymorpha</name>
    <name type="common">Zebra mussel</name>
    <name type="synonym">Mytilus polymorpha</name>
    <dbReference type="NCBI Taxonomy" id="45954"/>
    <lineage>
        <taxon>Eukaryota</taxon>
        <taxon>Metazoa</taxon>
        <taxon>Spiralia</taxon>
        <taxon>Lophotrochozoa</taxon>
        <taxon>Mollusca</taxon>
        <taxon>Bivalvia</taxon>
        <taxon>Autobranchia</taxon>
        <taxon>Heteroconchia</taxon>
        <taxon>Euheterodonta</taxon>
        <taxon>Imparidentia</taxon>
        <taxon>Neoheterodontei</taxon>
        <taxon>Myida</taxon>
        <taxon>Dreissenoidea</taxon>
        <taxon>Dreissenidae</taxon>
        <taxon>Dreissena</taxon>
    </lineage>
</organism>